<dbReference type="EMBL" id="MU001671">
    <property type="protein sequence ID" value="KAF2461537.1"/>
    <property type="molecule type" value="Genomic_DNA"/>
</dbReference>
<protein>
    <submittedName>
        <fullName evidence="2">Uncharacterized protein</fullName>
    </submittedName>
</protein>
<dbReference type="AlphaFoldDB" id="A0A6A6PCR7"/>
<dbReference type="GO" id="GO:0000340">
    <property type="term" value="F:RNA 7-methylguanosine cap binding"/>
    <property type="evidence" value="ECO:0007669"/>
    <property type="project" value="InterPro"/>
</dbReference>
<dbReference type="GO" id="GO:0003729">
    <property type="term" value="F:mRNA binding"/>
    <property type="evidence" value="ECO:0007669"/>
    <property type="project" value="InterPro"/>
</dbReference>
<dbReference type="OrthoDB" id="422106at2759"/>
<feature type="compositionally biased region" description="Low complexity" evidence="1">
    <location>
        <begin position="340"/>
        <end position="356"/>
    </location>
</feature>
<dbReference type="PANTHER" id="PTHR16291:SF0">
    <property type="entry name" value="NUCLEAR CAP-BINDING PROTEIN SUBUNIT 3"/>
    <property type="match status" value="1"/>
</dbReference>
<gene>
    <name evidence="2" type="ORF">BDY21DRAFT_89461</name>
</gene>
<dbReference type="Proteomes" id="UP000799766">
    <property type="component" value="Unassembled WGS sequence"/>
</dbReference>
<dbReference type="Pfam" id="PF10309">
    <property type="entry name" value="NCBP3"/>
    <property type="match status" value="1"/>
</dbReference>
<evidence type="ECO:0000313" key="2">
    <source>
        <dbReference type="EMBL" id="KAF2461537.1"/>
    </source>
</evidence>
<reference evidence="2" key="1">
    <citation type="journal article" date="2020" name="Stud. Mycol.">
        <title>101 Dothideomycetes genomes: a test case for predicting lifestyles and emergence of pathogens.</title>
        <authorList>
            <person name="Haridas S."/>
            <person name="Albert R."/>
            <person name="Binder M."/>
            <person name="Bloem J."/>
            <person name="Labutti K."/>
            <person name="Salamov A."/>
            <person name="Andreopoulos B."/>
            <person name="Baker S."/>
            <person name="Barry K."/>
            <person name="Bills G."/>
            <person name="Bluhm B."/>
            <person name="Cannon C."/>
            <person name="Castanera R."/>
            <person name="Culley D."/>
            <person name="Daum C."/>
            <person name="Ezra D."/>
            <person name="Gonzalez J."/>
            <person name="Henrissat B."/>
            <person name="Kuo A."/>
            <person name="Liang C."/>
            <person name="Lipzen A."/>
            <person name="Lutzoni F."/>
            <person name="Magnuson J."/>
            <person name="Mondo S."/>
            <person name="Nolan M."/>
            <person name="Ohm R."/>
            <person name="Pangilinan J."/>
            <person name="Park H.-J."/>
            <person name="Ramirez L."/>
            <person name="Alfaro M."/>
            <person name="Sun H."/>
            <person name="Tritt A."/>
            <person name="Yoshinaga Y."/>
            <person name="Zwiers L.-H."/>
            <person name="Turgeon B."/>
            <person name="Goodwin S."/>
            <person name="Spatafora J."/>
            <person name="Crous P."/>
            <person name="Grigoriev I."/>
        </authorList>
    </citation>
    <scope>NUCLEOTIDE SEQUENCE</scope>
    <source>
        <strain evidence="2">ATCC 16933</strain>
    </source>
</reference>
<feature type="compositionally biased region" description="Basic and acidic residues" evidence="1">
    <location>
        <begin position="200"/>
        <end position="211"/>
    </location>
</feature>
<keyword evidence="3" id="KW-1185">Reference proteome</keyword>
<accession>A0A6A6PCR7</accession>
<dbReference type="PANTHER" id="PTHR16291">
    <property type="entry name" value="NUCLEAR CAP-BINDING PROTEIN SUBUNIT 3"/>
    <property type="match status" value="1"/>
</dbReference>
<evidence type="ECO:0000256" key="1">
    <source>
        <dbReference type="SAM" id="MobiDB-lite"/>
    </source>
</evidence>
<feature type="compositionally biased region" description="Basic and acidic residues" evidence="1">
    <location>
        <begin position="283"/>
        <end position="293"/>
    </location>
</feature>
<feature type="region of interest" description="Disordered" evidence="1">
    <location>
        <begin position="419"/>
        <end position="493"/>
    </location>
</feature>
<feature type="compositionally biased region" description="Polar residues" evidence="1">
    <location>
        <begin position="372"/>
        <end position="384"/>
    </location>
</feature>
<sequence length="557" mass="60142">MDIEAQQMPAVDPTMEMDIDMDIDLDLPQEQIDDFVPNNNVHPFDSVVATDGDQMASDPAPEKVHIRGLDTFATGNIKDYVAEHDCSDQFVKIEWVDDTSANLIYENADAARSVLDKLTAEGVGPTMVEQLRPAKRLSTHPDIELQVRQATLVDVKKPRAADASRFYLMNPDKDPREVRRRRLEAARKGGRSVDGGNDTGDYRRRRFDDREHRRRRNADHISGFSESMYDEDGDAATDTALGRRITRQGSTESSGSEYRRSRGGRRGRGRFAAEDDLFAAKMRRGDGRLRDRSASPLPDGGDGRLGFAEDDAGRRRRSASPSYAGGANRGKELFPSTKPSGAGVLSSSSTSNLNSAKELFPPAPAPKELFPSSLSSAKQLSPTNGRKRSRELFPHKTAISNHRRTAAFDAAVMDDTADASGIMGNKRPRSRGTPSLALEDRITGGPLPKAAASPHRAGGARSNLNRTRADSAGAADGASGFSIRGQADRGGEQLDEGFSIRGAAASTGGAGQGQAAGAKVKELFPLKTGGGNAGKELFSEKIKGRGGPRRKAEDMFF</sequence>
<feature type="compositionally biased region" description="Low complexity" evidence="1">
    <location>
        <begin position="470"/>
        <end position="480"/>
    </location>
</feature>
<feature type="region of interest" description="Disordered" evidence="1">
    <location>
        <begin position="184"/>
        <end position="395"/>
    </location>
</feature>
<evidence type="ECO:0000313" key="3">
    <source>
        <dbReference type="Proteomes" id="UP000799766"/>
    </source>
</evidence>
<name>A0A6A6PCR7_9PEZI</name>
<dbReference type="GO" id="GO:0005634">
    <property type="term" value="C:nucleus"/>
    <property type="evidence" value="ECO:0007669"/>
    <property type="project" value="TreeGrafter"/>
</dbReference>
<feature type="region of interest" description="Disordered" evidence="1">
    <location>
        <begin position="525"/>
        <end position="557"/>
    </location>
</feature>
<organism evidence="2 3">
    <name type="scientific">Lineolata rhizophorae</name>
    <dbReference type="NCBI Taxonomy" id="578093"/>
    <lineage>
        <taxon>Eukaryota</taxon>
        <taxon>Fungi</taxon>
        <taxon>Dikarya</taxon>
        <taxon>Ascomycota</taxon>
        <taxon>Pezizomycotina</taxon>
        <taxon>Dothideomycetes</taxon>
        <taxon>Dothideomycetes incertae sedis</taxon>
        <taxon>Lineolatales</taxon>
        <taxon>Lineolataceae</taxon>
        <taxon>Lineolata</taxon>
    </lineage>
</organism>
<proteinExistence type="predicted"/>
<dbReference type="InterPro" id="IPR019416">
    <property type="entry name" value="NCBP3"/>
</dbReference>